<dbReference type="PANTHER" id="PTHR11361:SF34">
    <property type="entry name" value="DNA MISMATCH REPAIR PROTEIN MSH1, MITOCHONDRIAL"/>
    <property type="match status" value="1"/>
</dbReference>
<evidence type="ECO:0000256" key="1">
    <source>
        <dbReference type="ARBA" id="ARBA00022741"/>
    </source>
</evidence>
<dbReference type="GO" id="GO:0006298">
    <property type="term" value="P:mismatch repair"/>
    <property type="evidence" value="ECO:0007669"/>
    <property type="project" value="InterPro"/>
</dbReference>
<evidence type="ECO:0000256" key="2">
    <source>
        <dbReference type="ARBA" id="ARBA00022840"/>
    </source>
</evidence>
<sequence length="545" mass="60791">MFWDETTKEAIGWTDIWGQFLPLSKPGQRVRRQACAYLPDQREAWEVAMRDWQQVREAARDAQWAKSCRDAFARLPDVLPILNLLRQGASVRVVDVFELKTFLWHGRELQALQTFAWWPALDWEVLLRLLNPGGTLVPTFSLADLQDQTLNALQDDLQRLDAEVYRGRKEQTDSLCQKFGRAPTRDGLFIVEKNQADLEHPDLRLQSVNLFEAVFEVIEPPRVRELQAERERVLMRIEDREAEVLQGLVEQLAPHVEVVEKMYDACGRFDWAFAKATVAMKWEAGVTAWLDGQRDAEPASADGNSVEASTALAPWFVLSGWHPTARTTVESRGGTFTPLDLTLSPGVGLITGPNMGGKTVSLKTLGLLQALAQHALPVPAAEFRFHPVERIGWSGGDEQSLVSGLSSFGAEMQRLATLLHTPGHALLLLDEVARTTNPEEGEALAVGLAKYLRSSAHTALFASHFPGVTQVSGLQGFRVAGLRPDVLTAWELTGHPPDPDRLLADLQQAMDYRLLPAQGLEFPRDALRIARLFGLPEEITRKEGQ</sequence>
<keyword evidence="2" id="KW-0067">ATP-binding</keyword>
<feature type="coiled-coil region" evidence="4">
    <location>
        <begin position="143"/>
        <end position="170"/>
    </location>
</feature>
<dbReference type="SUPFAM" id="SSF48334">
    <property type="entry name" value="DNA repair protein MutS, domain III"/>
    <property type="match status" value="1"/>
</dbReference>
<dbReference type="GO" id="GO:0030983">
    <property type="term" value="F:mismatched DNA binding"/>
    <property type="evidence" value="ECO:0007669"/>
    <property type="project" value="InterPro"/>
</dbReference>
<organism evidence="6 7">
    <name type="scientific">Tumebacillus permanentifrigoris</name>
    <dbReference type="NCBI Taxonomy" id="378543"/>
    <lineage>
        <taxon>Bacteria</taxon>
        <taxon>Bacillati</taxon>
        <taxon>Bacillota</taxon>
        <taxon>Bacilli</taxon>
        <taxon>Bacillales</taxon>
        <taxon>Alicyclobacillaceae</taxon>
        <taxon>Tumebacillus</taxon>
    </lineage>
</organism>
<keyword evidence="4" id="KW-0175">Coiled coil</keyword>
<evidence type="ECO:0000259" key="5">
    <source>
        <dbReference type="SMART" id="SM00534"/>
    </source>
</evidence>
<evidence type="ECO:0000313" key="7">
    <source>
        <dbReference type="Proteomes" id="UP000245634"/>
    </source>
</evidence>
<comment type="caution">
    <text evidence="6">The sequence shown here is derived from an EMBL/GenBank/DDBJ whole genome shotgun (WGS) entry which is preliminary data.</text>
</comment>
<dbReference type="OrthoDB" id="9777812at2"/>
<dbReference type="SUPFAM" id="SSF52540">
    <property type="entry name" value="P-loop containing nucleoside triphosphate hydrolases"/>
    <property type="match status" value="1"/>
</dbReference>
<accession>A0A316DF55</accession>
<dbReference type="InterPro" id="IPR027417">
    <property type="entry name" value="P-loop_NTPase"/>
</dbReference>
<reference evidence="6 7" key="1">
    <citation type="submission" date="2018-05" db="EMBL/GenBank/DDBJ databases">
        <title>Genomic Encyclopedia of Type Strains, Phase IV (KMG-IV): sequencing the most valuable type-strain genomes for metagenomic binning, comparative biology and taxonomic classification.</title>
        <authorList>
            <person name="Goeker M."/>
        </authorList>
    </citation>
    <scope>NUCLEOTIDE SEQUENCE [LARGE SCALE GENOMIC DNA]</scope>
    <source>
        <strain evidence="6 7">DSM 18773</strain>
    </source>
</reference>
<evidence type="ECO:0000256" key="3">
    <source>
        <dbReference type="ARBA" id="ARBA00023125"/>
    </source>
</evidence>
<dbReference type="Proteomes" id="UP000245634">
    <property type="component" value="Unassembled WGS sequence"/>
</dbReference>
<dbReference type="RefSeq" id="WP_109685385.1">
    <property type="nucleotide sequence ID" value="NZ_QGGL01000001.1"/>
</dbReference>
<gene>
    <name evidence="6" type="ORF">C7459_101220</name>
</gene>
<keyword evidence="7" id="KW-1185">Reference proteome</keyword>
<keyword evidence="3" id="KW-0238">DNA-binding</keyword>
<dbReference type="PANTHER" id="PTHR11361">
    <property type="entry name" value="DNA MISMATCH REPAIR PROTEIN MUTS FAMILY MEMBER"/>
    <property type="match status" value="1"/>
</dbReference>
<keyword evidence="1" id="KW-0547">Nucleotide-binding</keyword>
<feature type="domain" description="DNA mismatch repair proteins mutS family" evidence="5">
    <location>
        <begin position="345"/>
        <end position="535"/>
    </location>
</feature>
<dbReference type="InterPro" id="IPR036187">
    <property type="entry name" value="DNA_mismatch_repair_MutS_sf"/>
</dbReference>
<dbReference type="GO" id="GO:0005524">
    <property type="term" value="F:ATP binding"/>
    <property type="evidence" value="ECO:0007669"/>
    <property type="project" value="UniProtKB-KW"/>
</dbReference>
<evidence type="ECO:0000313" key="6">
    <source>
        <dbReference type="EMBL" id="PWK16356.1"/>
    </source>
</evidence>
<dbReference type="SMART" id="SM00534">
    <property type="entry name" value="MUTSac"/>
    <property type="match status" value="1"/>
</dbReference>
<dbReference type="InterPro" id="IPR000432">
    <property type="entry name" value="DNA_mismatch_repair_MutS_C"/>
</dbReference>
<name>A0A316DF55_9BACL</name>
<dbReference type="Gene3D" id="3.40.50.300">
    <property type="entry name" value="P-loop containing nucleotide triphosphate hydrolases"/>
    <property type="match status" value="1"/>
</dbReference>
<dbReference type="Pfam" id="PF00488">
    <property type="entry name" value="MutS_V"/>
    <property type="match status" value="1"/>
</dbReference>
<protein>
    <submittedName>
        <fullName evidence="6">MutS-like protein</fullName>
    </submittedName>
</protein>
<dbReference type="EMBL" id="QGGL01000001">
    <property type="protein sequence ID" value="PWK16356.1"/>
    <property type="molecule type" value="Genomic_DNA"/>
</dbReference>
<dbReference type="GO" id="GO:0140664">
    <property type="term" value="F:ATP-dependent DNA damage sensor activity"/>
    <property type="evidence" value="ECO:0007669"/>
    <property type="project" value="InterPro"/>
</dbReference>
<proteinExistence type="predicted"/>
<evidence type="ECO:0000256" key="4">
    <source>
        <dbReference type="SAM" id="Coils"/>
    </source>
</evidence>
<dbReference type="AlphaFoldDB" id="A0A316DF55"/>
<dbReference type="InterPro" id="IPR045076">
    <property type="entry name" value="MutS"/>
</dbReference>